<feature type="signal peptide" evidence="1">
    <location>
        <begin position="1"/>
        <end position="27"/>
    </location>
</feature>
<keyword evidence="1" id="KW-0732">Signal</keyword>
<evidence type="ECO:0000313" key="3">
    <source>
        <dbReference type="Proteomes" id="UP000242847"/>
    </source>
</evidence>
<evidence type="ECO:0000256" key="1">
    <source>
        <dbReference type="SAM" id="SignalP"/>
    </source>
</evidence>
<evidence type="ECO:0000313" key="2">
    <source>
        <dbReference type="EMBL" id="ONM43425.1"/>
    </source>
</evidence>
<keyword evidence="3" id="KW-1185">Reference proteome</keyword>
<dbReference type="Pfam" id="PF13975">
    <property type="entry name" value="gag-asp_proteas"/>
    <property type="match status" value="1"/>
</dbReference>
<organism evidence="2 3">
    <name type="scientific">Halopseudomonas pachastrellae</name>
    <dbReference type="NCBI Taxonomy" id="254161"/>
    <lineage>
        <taxon>Bacteria</taxon>
        <taxon>Pseudomonadati</taxon>
        <taxon>Pseudomonadota</taxon>
        <taxon>Gammaproteobacteria</taxon>
        <taxon>Pseudomonadales</taxon>
        <taxon>Pseudomonadaceae</taxon>
        <taxon>Halopseudomonas</taxon>
    </lineage>
</organism>
<dbReference type="RefSeq" id="WP_083728100.1">
    <property type="nucleotide sequence ID" value="NZ_FOUD01000019.1"/>
</dbReference>
<dbReference type="NCBIfam" id="TIGR02281">
    <property type="entry name" value="clan_AA_DTGA"/>
    <property type="match status" value="1"/>
</dbReference>
<dbReference type="InterPro" id="IPR021109">
    <property type="entry name" value="Peptidase_aspartic_dom_sf"/>
</dbReference>
<accession>A0A1S8DDA7</accession>
<dbReference type="AlphaFoldDB" id="A0A1S8DDA7"/>
<proteinExistence type="predicted"/>
<protein>
    <recommendedName>
        <fullName evidence="4">TIGR02281 family clan AA aspartic protease</fullName>
    </recommendedName>
</protein>
<dbReference type="EMBL" id="MUBC01000028">
    <property type="protein sequence ID" value="ONM43425.1"/>
    <property type="molecule type" value="Genomic_DNA"/>
</dbReference>
<dbReference type="Proteomes" id="UP000242847">
    <property type="component" value="Unassembled WGS sequence"/>
</dbReference>
<gene>
    <name evidence="2" type="ORF">BXT89_12965</name>
</gene>
<dbReference type="InterPro" id="IPR011969">
    <property type="entry name" value="Clan_AA_Asp_peptidase_C"/>
</dbReference>
<dbReference type="Gene3D" id="2.40.70.10">
    <property type="entry name" value="Acid Proteases"/>
    <property type="match status" value="1"/>
</dbReference>
<dbReference type="SUPFAM" id="SSF50630">
    <property type="entry name" value="Acid proteases"/>
    <property type="match status" value="1"/>
</dbReference>
<dbReference type="InterPro" id="IPR034122">
    <property type="entry name" value="Retropepsin-like_bacterial"/>
</dbReference>
<name>A0A1S8DDA7_9GAMM</name>
<dbReference type="CDD" id="cd05483">
    <property type="entry name" value="retropepsin_like_bacteria"/>
    <property type="match status" value="1"/>
</dbReference>
<feature type="chain" id="PRO_5010515740" description="TIGR02281 family clan AA aspartic protease" evidence="1">
    <location>
        <begin position="28"/>
        <end position="221"/>
    </location>
</feature>
<sequence>MAQPRRTSPLATLLAGTLLLGASALQAASDVRVVGLFPNAAVVNIDGARHMLRVGKPAVQGVELVAADSNTATLRIDGQTRQFGLQREYTEGFAQAERQQVSIPRGEGGHFRVTGSINGHHTAFMVDTGATSVAMNANQARRMGIDYQLIGTPIRATTASGAVDGYRVSLARVKVGEIELTNVQGVVLDGAYPLDVLLGMSWLSRVRMDERDNLLLLERKF</sequence>
<reference evidence="2 3" key="1">
    <citation type="submission" date="2017-01" db="EMBL/GenBank/DDBJ databases">
        <title>Draft genome sequence of Pseudomonas pachastrellae type strain CCUG 46540T from a deep sea.</title>
        <authorList>
            <person name="Gomila M."/>
            <person name="Mulet M."/>
            <person name="Lalucat J."/>
            <person name="Garcia-Valdes E."/>
        </authorList>
    </citation>
    <scope>NUCLEOTIDE SEQUENCE [LARGE SCALE GENOMIC DNA]</scope>
    <source>
        <strain evidence="2 3">CCUG 46540</strain>
    </source>
</reference>
<evidence type="ECO:0008006" key="4">
    <source>
        <dbReference type="Google" id="ProtNLM"/>
    </source>
</evidence>
<comment type="caution">
    <text evidence="2">The sequence shown here is derived from an EMBL/GenBank/DDBJ whole genome shotgun (WGS) entry which is preliminary data.</text>
</comment>
<dbReference type="OrthoDB" id="185963at2"/>
<dbReference type="STRING" id="254161.SAMN05216256_11934"/>